<dbReference type="PANTHER" id="PTHR43806">
    <property type="entry name" value="PEPTIDASE S8"/>
    <property type="match status" value="1"/>
</dbReference>
<evidence type="ECO:0000256" key="3">
    <source>
        <dbReference type="ARBA" id="ARBA00022801"/>
    </source>
</evidence>
<keyword evidence="3 5" id="KW-0378">Hydrolase</keyword>
<sequence>MFQRFTIFLIFSLCSSLHAQTYRYLILFKDKASNTYSLNKPEAFLSSKSLERRTKNLVAITQQDLPVSETYLNQVRATGARILFPLKWINGALIAQKPSEIKKTLALNSVKGLYWNFPADSSQANQIQSGTLSTNASPDYGNSITQITQLGIDQMHAKGVTGAGTLITLLDDGYKNANTVPYLQNLFTDKRVIATLSTDPTISSVYNAGGHGTNVLSTIAGYESGKLIGTAFKASFALAQTEESYHELIVEEANWLRGAEWADSLGTDILSSSLGYSTFDNPQYNHSFSDLNGKSTLVSKAAAWAASKGIICTISAGNEGANSWKLITAPADADSILTVGSVNALGTLSAFSSTGPSFDGRVKPDVVAMGSSTSVGFIDGTIGTSNGTSFSAPLIAGLAAGLVQSFPRHKAQQIRQAILKSGNQFKAADMLRGFGIPNYDKASELMELILGNEPSASSISVFPNPVSPGSPLHIKMPFEKAAVNMITSAGEIVHSFQLDQSESCIYLGPFVSGKYYFRFTAESTVQTIPVLVL</sequence>
<comment type="similarity">
    <text evidence="1 5">Belongs to the peptidase S8 family.</text>
</comment>
<dbReference type="RefSeq" id="WP_406776756.1">
    <property type="nucleotide sequence ID" value="NZ_JBEWZG010000001.1"/>
</dbReference>
<feature type="domain" description="Peptidase S8/S53" evidence="7">
    <location>
        <begin position="162"/>
        <end position="435"/>
    </location>
</feature>
<dbReference type="Pfam" id="PF00082">
    <property type="entry name" value="Peptidase_S8"/>
    <property type="match status" value="1"/>
</dbReference>
<feature type="active site" description="Charge relay system" evidence="5">
    <location>
        <position position="389"/>
    </location>
</feature>
<keyword evidence="6" id="KW-0732">Signal</keyword>
<evidence type="ECO:0000256" key="6">
    <source>
        <dbReference type="SAM" id="SignalP"/>
    </source>
</evidence>
<dbReference type="PRINTS" id="PR00723">
    <property type="entry name" value="SUBTILISIN"/>
</dbReference>
<evidence type="ECO:0000259" key="7">
    <source>
        <dbReference type="Pfam" id="PF00082"/>
    </source>
</evidence>
<dbReference type="SUPFAM" id="SSF52743">
    <property type="entry name" value="Subtilisin-like"/>
    <property type="match status" value="1"/>
</dbReference>
<dbReference type="InterPro" id="IPR000209">
    <property type="entry name" value="Peptidase_S8/S53_dom"/>
</dbReference>
<dbReference type="Gene3D" id="3.40.50.200">
    <property type="entry name" value="Peptidase S8/S53 domain"/>
    <property type="match status" value="1"/>
</dbReference>
<protein>
    <submittedName>
        <fullName evidence="8">S8 family serine peptidase</fullName>
    </submittedName>
</protein>
<proteinExistence type="inferred from homology"/>
<organism evidence="8 9">
    <name type="scientific">Aquirufa novilacunae</name>
    <dbReference type="NCBI Taxonomy" id="3139305"/>
    <lineage>
        <taxon>Bacteria</taxon>
        <taxon>Pseudomonadati</taxon>
        <taxon>Bacteroidota</taxon>
        <taxon>Cytophagia</taxon>
        <taxon>Cytophagales</taxon>
        <taxon>Flectobacillaceae</taxon>
        <taxon>Aquirufa</taxon>
    </lineage>
</organism>
<comment type="caution">
    <text evidence="8">The sequence shown here is derived from an EMBL/GenBank/DDBJ whole genome shotgun (WGS) entry which is preliminary data.</text>
</comment>
<feature type="active site" description="Charge relay system" evidence="5">
    <location>
        <position position="211"/>
    </location>
</feature>
<dbReference type="InterPro" id="IPR017317">
    <property type="entry name" value="Pept_S8_subtilisin_bacteroid-2"/>
</dbReference>
<dbReference type="InterPro" id="IPR015500">
    <property type="entry name" value="Peptidase_S8_subtilisin-rel"/>
</dbReference>
<dbReference type="Proteomes" id="UP001623559">
    <property type="component" value="Unassembled WGS sequence"/>
</dbReference>
<keyword evidence="4 5" id="KW-0720">Serine protease</keyword>
<reference evidence="8 9" key="1">
    <citation type="submission" date="2024-07" db="EMBL/GenBank/DDBJ databases">
        <authorList>
            <person name="Pitt A."/>
            <person name="Hahn M.W."/>
        </authorList>
    </citation>
    <scope>NUCLEOTIDE SEQUENCE [LARGE SCALE GENOMIC DNA]</scope>
    <source>
        <strain evidence="8 9">2-AUSEE-184A6</strain>
    </source>
</reference>
<dbReference type="InterPro" id="IPR036852">
    <property type="entry name" value="Peptidase_S8/S53_dom_sf"/>
</dbReference>
<dbReference type="PIRSF" id="PIRSF037903">
    <property type="entry name" value="Subtilisin_rel_GFO_2223"/>
    <property type="match status" value="1"/>
</dbReference>
<dbReference type="PROSITE" id="PS51892">
    <property type="entry name" value="SUBTILASE"/>
    <property type="match status" value="1"/>
</dbReference>
<name>A0ABW8STB0_9BACT</name>
<evidence type="ECO:0000256" key="5">
    <source>
        <dbReference type="PROSITE-ProRule" id="PRU01240"/>
    </source>
</evidence>
<feature type="active site" description="Charge relay system" evidence="5">
    <location>
        <position position="171"/>
    </location>
</feature>
<evidence type="ECO:0000256" key="2">
    <source>
        <dbReference type="ARBA" id="ARBA00022670"/>
    </source>
</evidence>
<accession>A0ABW8STB0</accession>
<evidence type="ECO:0000313" key="9">
    <source>
        <dbReference type="Proteomes" id="UP001623559"/>
    </source>
</evidence>
<evidence type="ECO:0000313" key="8">
    <source>
        <dbReference type="EMBL" id="MFL0205151.1"/>
    </source>
</evidence>
<evidence type="ECO:0000256" key="4">
    <source>
        <dbReference type="ARBA" id="ARBA00022825"/>
    </source>
</evidence>
<evidence type="ECO:0000256" key="1">
    <source>
        <dbReference type="ARBA" id="ARBA00011073"/>
    </source>
</evidence>
<dbReference type="InterPro" id="IPR023828">
    <property type="entry name" value="Peptidase_S8_Ser-AS"/>
</dbReference>
<gene>
    <name evidence="8" type="ORF">V7S74_00190</name>
</gene>
<keyword evidence="2 5" id="KW-0645">Protease</keyword>
<feature type="signal peptide" evidence="6">
    <location>
        <begin position="1"/>
        <end position="19"/>
    </location>
</feature>
<dbReference type="InterPro" id="IPR050131">
    <property type="entry name" value="Peptidase_S8_subtilisin-like"/>
</dbReference>
<dbReference type="PANTHER" id="PTHR43806:SF67">
    <property type="entry name" value="EGF-LIKE DOMAIN-CONTAINING PROTEIN"/>
    <property type="match status" value="1"/>
</dbReference>
<dbReference type="EMBL" id="JBEWZG010000001">
    <property type="protein sequence ID" value="MFL0205151.1"/>
    <property type="molecule type" value="Genomic_DNA"/>
</dbReference>
<feature type="chain" id="PRO_5046677719" evidence="6">
    <location>
        <begin position="20"/>
        <end position="533"/>
    </location>
</feature>
<dbReference type="PROSITE" id="PS00138">
    <property type="entry name" value="SUBTILASE_SER"/>
    <property type="match status" value="1"/>
</dbReference>